<reference evidence="2 3" key="1">
    <citation type="submission" date="2017-05" db="EMBL/GenBank/DDBJ databases">
        <title>PacBio assembly of a Plasmodium knowlesi genome sequence with Hi-C correction and manual annotation of the SICAvar gene family.</title>
        <authorList>
            <person name="Lapp S.A."/>
            <person name="Geraldo J.A."/>
            <person name="Chien J.-T."/>
            <person name="Ay F."/>
            <person name="Pakala S.B."/>
            <person name="Batugedara G."/>
            <person name="Humphrey J.C."/>
            <person name="Debarry J.D."/>
            <person name="Le Roch K.G."/>
            <person name="Galinski M.R."/>
            <person name="Kissinger J.C."/>
        </authorList>
    </citation>
    <scope>NUCLEOTIDE SEQUENCE [LARGE SCALE GENOMIC DNA]</scope>
    <source>
        <strain evidence="3">Malayan Strain Pk1 (A+)</strain>
    </source>
</reference>
<accession>A0A1Y3DQI4</accession>
<dbReference type="Proteomes" id="UP000195012">
    <property type="component" value="Unassembled WGS sequence"/>
</dbReference>
<dbReference type="EMBL" id="NETL01000022">
    <property type="protein sequence ID" value="OTN66874.1"/>
    <property type="molecule type" value="Genomic_DNA"/>
</dbReference>
<dbReference type="VEuPathDB" id="PlasmoDB:PKNH_0413300"/>
<keyword evidence="2" id="KW-0378">Hydrolase</keyword>
<dbReference type="OMA" id="ATETKWH"/>
<evidence type="ECO:0000313" key="2">
    <source>
        <dbReference type="EMBL" id="OTN66874.1"/>
    </source>
</evidence>
<evidence type="ECO:0000313" key="3">
    <source>
        <dbReference type="Proteomes" id="UP000195012"/>
    </source>
</evidence>
<protein>
    <submittedName>
        <fullName evidence="2">Putative Cysteine protease</fullName>
    </submittedName>
</protein>
<feature type="compositionally biased region" description="Low complexity" evidence="1">
    <location>
        <begin position="350"/>
        <end position="366"/>
    </location>
</feature>
<organism evidence="2 3">
    <name type="scientific">Plasmodium knowlesi</name>
    <dbReference type="NCBI Taxonomy" id="5850"/>
    <lineage>
        <taxon>Eukaryota</taxon>
        <taxon>Sar</taxon>
        <taxon>Alveolata</taxon>
        <taxon>Apicomplexa</taxon>
        <taxon>Aconoidasida</taxon>
        <taxon>Haemosporida</taxon>
        <taxon>Plasmodiidae</taxon>
        <taxon>Plasmodium</taxon>
        <taxon>Plasmodium (Plasmodium)</taxon>
    </lineage>
</organism>
<dbReference type="GO" id="GO:0006508">
    <property type="term" value="P:proteolysis"/>
    <property type="evidence" value="ECO:0007669"/>
    <property type="project" value="UniProtKB-KW"/>
</dbReference>
<dbReference type="GO" id="GO:0008233">
    <property type="term" value="F:peptidase activity"/>
    <property type="evidence" value="ECO:0007669"/>
    <property type="project" value="UniProtKB-KW"/>
</dbReference>
<dbReference type="OrthoDB" id="387308at2759"/>
<dbReference type="VEuPathDB" id="PlasmoDB:PKA1H_040018200"/>
<feature type="compositionally biased region" description="Basic and acidic residues" evidence="1">
    <location>
        <begin position="401"/>
        <end position="423"/>
    </location>
</feature>
<gene>
    <name evidence="2" type="ORF">PKNOH_S08495800</name>
</gene>
<keyword evidence="2" id="KW-0645">Protease</keyword>
<feature type="region of interest" description="Disordered" evidence="1">
    <location>
        <begin position="336"/>
        <end position="368"/>
    </location>
</feature>
<comment type="caution">
    <text evidence="2">The sequence shown here is derived from an EMBL/GenBank/DDBJ whole genome shotgun (WGS) entry which is preliminary data.</text>
</comment>
<dbReference type="VEuPathDB" id="PlasmoDB:PKNOH_S08495800"/>
<feature type="region of interest" description="Disordered" evidence="1">
    <location>
        <begin position="397"/>
        <end position="423"/>
    </location>
</feature>
<name>A0A1Y3DQI4_PLAKN</name>
<sequence length="423" mass="47891">MFLLFFTKSFNAGSLLTHNSGGSVNAESIHGGVIWRKTSDRYLLTQGVSEQNRRMTEYEKLDNSVCKCPAANDPTSTIHGTSSKPGEPCEGLGQADNSKVKAHLLKKSIGLKINRMSGSEMEFLFIPHSYIYVTAQDSRARAFNILTYMEDNALPFTRKVYVPVETLTTTESSATETKWYRRALAENNDGPWDDEHDFFSKGMDSEEEEAIPPIGMDNVDPEEVQLRKTIDRILNWIYRIDEDGKKVLIMQEELDLSMKEDLINYCQIMKKVDKSGTLEEHQIGNEMHVFGNLIKLLQKHGDETVFTLRRKLRNPAMCMQNVKEWVLKRRGLVLPDSSSNDPSEHDKILDVTSKSSTSVRSNSRDASALRYSGEEEGMVDLEKLKMKCYHIFSLNGGVNTDGDHPQKSDGKDLCSPKDKEEVE</sequence>
<proteinExistence type="predicted"/>
<dbReference type="AlphaFoldDB" id="A0A1Y3DQI4"/>
<evidence type="ECO:0000256" key="1">
    <source>
        <dbReference type="SAM" id="MobiDB-lite"/>
    </source>
</evidence>